<proteinExistence type="predicted"/>
<dbReference type="Gramene" id="OQU81153">
    <property type="protein sequence ID" value="OQU81153"/>
    <property type="gene ID" value="SORBI_3006G018751"/>
</dbReference>
<protein>
    <submittedName>
        <fullName evidence="1">Uncharacterized protein</fullName>
    </submittedName>
</protein>
<evidence type="ECO:0000313" key="2">
    <source>
        <dbReference type="Proteomes" id="UP000000768"/>
    </source>
</evidence>
<keyword evidence="2" id="KW-1185">Reference proteome</keyword>
<accession>A0A1Z5RBL2</accession>
<gene>
    <name evidence="1" type="ORF">SORBI_3006G018751</name>
</gene>
<dbReference type="Proteomes" id="UP000000768">
    <property type="component" value="Chromosome 6"/>
</dbReference>
<reference evidence="2" key="2">
    <citation type="journal article" date="2018" name="Plant J.">
        <title>The Sorghum bicolor reference genome: improved assembly, gene annotations, a transcriptome atlas, and signatures of genome organization.</title>
        <authorList>
            <person name="McCormick R.F."/>
            <person name="Truong S.K."/>
            <person name="Sreedasyam A."/>
            <person name="Jenkins J."/>
            <person name="Shu S."/>
            <person name="Sims D."/>
            <person name="Kennedy M."/>
            <person name="Amirebrahimi M."/>
            <person name="Weers B.D."/>
            <person name="McKinley B."/>
            <person name="Mattison A."/>
            <person name="Morishige D.T."/>
            <person name="Grimwood J."/>
            <person name="Schmutz J."/>
            <person name="Mullet J.E."/>
        </authorList>
    </citation>
    <scope>NUCLEOTIDE SEQUENCE [LARGE SCALE GENOMIC DNA]</scope>
    <source>
        <strain evidence="2">cv. BTx623</strain>
    </source>
</reference>
<dbReference type="AlphaFoldDB" id="A0A1Z5RBL2"/>
<evidence type="ECO:0000313" key="1">
    <source>
        <dbReference type="EMBL" id="OQU81153.1"/>
    </source>
</evidence>
<organism evidence="1 2">
    <name type="scientific">Sorghum bicolor</name>
    <name type="common">Sorghum</name>
    <name type="synonym">Sorghum vulgare</name>
    <dbReference type="NCBI Taxonomy" id="4558"/>
    <lineage>
        <taxon>Eukaryota</taxon>
        <taxon>Viridiplantae</taxon>
        <taxon>Streptophyta</taxon>
        <taxon>Embryophyta</taxon>
        <taxon>Tracheophyta</taxon>
        <taxon>Spermatophyta</taxon>
        <taxon>Magnoliopsida</taxon>
        <taxon>Liliopsida</taxon>
        <taxon>Poales</taxon>
        <taxon>Poaceae</taxon>
        <taxon>PACMAD clade</taxon>
        <taxon>Panicoideae</taxon>
        <taxon>Andropogonodae</taxon>
        <taxon>Andropogoneae</taxon>
        <taxon>Sorghinae</taxon>
        <taxon>Sorghum</taxon>
    </lineage>
</organism>
<dbReference type="InParanoid" id="A0A1Z5RBL2"/>
<dbReference type="EMBL" id="CM000765">
    <property type="protein sequence ID" value="OQU81153.1"/>
    <property type="molecule type" value="Genomic_DNA"/>
</dbReference>
<sequence length="57" mass="7076">MTLSKQLYHHGSLDGQHLLNRDRQFVHFGLYQDFLRAPNYFRHRFEKRHHVYVHITN</sequence>
<name>A0A1Z5RBL2_SORBI</name>
<reference evidence="1 2" key="1">
    <citation type="journal article" date="2009" name="Nature">
        <title>The Sorghum bicolor genome and the diversification of grasses.</title>
        <authorList>
            <person name="Paterson A.H."/>
            <person name="Bowers J.E."/>
            <person name="Bruggmann R."/>
            <person name="Dubchak I."/>
            <person name="Grimwood J."/>
            <person name="Gundlach H."/>
            <person name="Haberer G."/>
            <person name="Hellsten U."/>
            <person name="Mitros T."/>
            <person name="Poliakov A."/>
            <person name="Schmutz J."/>
            <person name="Spannagl M."/>
            <person name="Tang H."/>
            <person name="Wang X."/>
            <person name="Wicker T."/>
            <person name="Bharti A.K."/>
            <person name="Chapman J."/>
            <person name="Feltus F.A."/>
            <person name="Gowik U."/>
            <person name="Grigoriev I.V."/>
            <person name="Lyons E."/>
            <person name="Maher C.A."/>
            <person name="Martis M."/>
            <person name="Narechania A."/>
            <person name="Otillar R.P."/>
            <person name="Penning B.W."/>
            <person name="Salamov A.A."/>
            <person name="Wang Y."/>
            <person name="Zhang L."/>
            <person name="Carpita N.C."/>
            <person name="Freeling M."/>
            <person name="Gingle A.R."/>
            <person name="Hash C.T."/>
            <person name="Keller B."/>
            <person name="Klein P."/>
            <person name="Kresovich S."/>
            <person name="McCann M.C."/>
            <person name="Ming R."/>
            <person name="Peterson D.G."/>
            <person name="Mehboob-ur-Rahman"/>
            <person name="Ware D."/>
            <person name="Westhoff P."/>
            <person name="Mayer K.F."/>
            <person name="Messing J."/>
            <person name="Rokhsar D.S."/>
        </authorList>
    </citation>
    <scope>NUCLEOTIDE SEQUENCE [LARGE SCALE GENOMIC DNA]</scope>
    <source>
        <strain evidence="2">cv. BTx623</strain>
    </source>
</reference>